<dbReference type="Pfam" id="PF08776">
    <property type="entry name" value="VASP_tetra"/>
    <property type="match status" value="1"/>
</dbReference>
<feature type="compositionally biased region" description="Low complexity" evidence="10">
    <location>
        <begin position="290"/>
        <end position="304"/>
    </location>
</feature>
<keyword evidence="5" id="KW-0597">Phosphoprotein</keyword>
<dbReference type="FunFam" id="2.30.29.30:FF:000047">
    <property type="entry name" value="vasodilator-stimulated phosphoprotein isoform X2"/>
    <property type="match status" value="1"/>
</dbReference>
<feature type="compositionally biased region" description="Pro residues" evidence="10">
    <location>
        <begin position="275"/>
        <end position="289"/>
    </location>
</feature>
<dbReference type="EMBL" id="GEDC01023690">
    <property type="protein sequence ID" value="JAS13608.1"/>
    <property type="molecule type" value="Transcribed_RNA"/>
</dbReference>
<dbReference type="Pfam" id="PF00568">
    <property type="entry name" value="WH1"/>
    <property type="match status" value="1"/>
</dbReference>
<dbReference type="InterPro" id="IPR000697">
    <property type="entry name" value="WH1/EVH1_dom"/>
</dbReference>
<dbReference type="GO" id="GO:0005856">
    <property type="term" value="C:cytoskeleton"/>
    <property type="evidence" value="ECO:0007669"/>
    <property type="project" value="UniProtKB-SubCell"/>
</dbReference>
<dbReference type="PROSITE" id="PS50229">
    <property type="entry name" value="WH1"/>
    <property type="match status" value="1"/>
</dbReference>
<dbReference type="SMART" id="SM00461">
    <property type="entry name" value="WH1"/>
    <property type="match status" value="1"/>
</dbReference>
<feature type="compositionally biased region" description="Low complexity" evidence="10">
    <location>
        <begin position="199"/>
        <end position="218"/>
    </location>
</feature>
<feature type="region of interest" description="Disordered" evidence="10">
    <location>
        <begin position="164"/>
        <end position="183"/>
    </location>
</feature>
<dbReference type="Gene3D" id="2.30.29.30">
    <property type="entry name" value="Pleckstrin-homology domain (PH domain)/Phosphotyrosine-binding domain (PTB)"/>
    <property type="match status" value="1"/>
</dbReference>
<evidence type="ECO:0000256" key="1">
    <source>
        <dbReference type="ARBA" id="ARBA00004245"/>
    </source>
</evidence>
<dbReference type="GO" id="GO:0003779">
    <property type="term" value="F:actin binding"/>
    <property type="evidence" value="ECO:0007669"/>
    <property type="project" value="UniProtKB-KW"/>
</dbReference>
<gene>
    <name evidence="12" type="ORF">g.7880</name>
</gene>
<keyword evidence="9" id="KW-0966">Cell projection</keyword>
<dbReference type="SUPFAM" id="SSF50729">
    <property type="entry name" value="PH domain-like"/>
    <property type="match status" value="1"/>
</dbReference>
<reference evidence="12" key="1">
    <citation type="submission" date="2015-12" db="EMBL/GenBank/DDBJ databases">
        <title>De novo transcriptome assembly of four potential Pierce s Disease insect vectors from Arizona vineyards.</title>
        <authorList>
            <person name="Tassone E.E."/>
        </authorList>
    </citation>
    <scope>NUCLEOTIDE SEQUENCE</scope>
</reference>
<keyword evidence="6" id="KW-0729">SH3-binding</keyword>
<dbReference type="GO" id="GO:0030054">
    <property type="term" value="C:cell junction"/>
    <property type="evidence" value="ECO:0007669"/>
    <property type="project" value="UniProtKB-ARBA"/>
</dbReference>
<dbReference type="Gene3D" id="1.20.5.1160">
    <property type="entry name" value="Vasodilator-stimulated phosphoprotein"/>
    <property type="match status" value="1"/>
</dbReference>
<keyword evidence="8" id="KW-0206">Cytoskeleton</keyword>
<accession>A0A1B6CJL5</accession>
<dbReference type="InterPro" id="IPR014885">
    <property type="entry name" value="VASP_tetra"/>
</dbReference>
<feature type="compositionally biased region" description="Polar residues" evidence="10">
    <location>
        <begin position="388"/>
        <end position="415"/>
    </location>
</feature>
<evidence type="ECO:0000256" key="5">
    <source>
        <dbReference type="ARBA" id="ARBA00022553"/>
    </source>
</evidence>
<evidence type="ECO:0000259" key="11">
    <source>
        <dbReference type="PROSITE" id="PS50229"/>
    </source>
</evidence>
<dbReference type="CDD" id="cd01207">
    <property type="entry name" value="EVH1_Ena_VASP-like"/>
    <property type="match status" value="1"/>
</dbReference>
<dbReference type="PANTHER" id="PTHR11202:SF22">
    <property type="entry name" value="PROTEIN ENABLED"/>
    <property type="match status" value="1"/>
</dbReference>
<dbReference type="InterPro" id="IPR011993">
    <property type="entry name" value="PH-like_dom_sf"/>
</dbReference>
<feature type="compositionally biased region" description="Low complexity" evidence="10">
    <location>
        <begin position="325"/>
        <end position="334"/>
    </location>
</feature>
<proteinExistence type="inferred from homology"/>
<dbReference type="PANTHER" id="PTHR11202">
    <property type="entry name" value="SPROUTY-RELATED, EVH1 DOMAIN-CONTAINING PROTEIN FAMILY MEMBER"/>
    <property type="match status" value="1"/>
</dbReference>
<evidence type="ECO:0000256" key="9">
    <source>
        <dbReference type="ARBA" id="ARBA00023273"/>
    </source>
</evidence>
<dbReference type="AlphaFoldDB" id="A0A1B6CJL5"/>
<evidence type="ECO:0000256" key="10">
    <source>
        <dbReference type="SAM" id="MobiDB-lite"/>
    </source>
</evidence>
<dbReference type="GO" id="GO:0005829">
    <property type="term" value="C:cytosol"/>
    <property type="evidence" value="ECO:0007669"/>
    <property type="project" value="UniProtKB-ARBA"/>
</dbReference>
<dbReference type="GO" id="GO:0017124">
    <property type="term" value="F:SH3 domain binding"/>
    <property type="evidence" value="ECO:0007669"/>
    <property type="project" value="UniProtKB-KW"/>
</dbReference>
<dbReference type="InterPro" id="IPR000156">
    <property type="entry name" value="Ran_bind_dom"/>
</dbReference>
<evidence type="ECO:0000256" key="2">
    <source>
        <dbReference type="ARBA" id="ARBA00004510"/>
    </source>
</evidence>
<protein>
    <recommendedName>
        <fullName evidence="11">WH1 domain-containing protein</fullName>
    </recommendedName>
</protein>
<evidence type="ECO:0000256" key="8">
    <source>
        <dbReference type="ARBA" id="ARBA00023212"/>
    </source>
</evidence>
<dbReference type="SUPFAM" id="SSF118370">
    <property type="entry name" value="Vasodilator-stimulated phosphoprotein, VASP, tetramerisation domain"/>
    <property type="match status" value="1"/>
</dbReference>
<dbReference type="InterPro" id="IPR038023">
    <property type="entry name" value="VASP_sf"/>
</dbReference>
<keyword evidence="4" id="KW-0963">Cytoplasm</keyword>
<evidence type="ECO:0000313" key="12">
    <source>
        <dbReference type="EMBL" id="JAS13608.1"/>
    </source>
</evidence>
<feature type="region of interest" description="Disordered" evidence="10">
    <location>
        <begin position="197"/>
        <end position="415"/>
    </location>
</feature>
<evidence type="ECO:0000256" key="4">
    <source>
        <dbReference type="ARBA" id="ARBA00022490"/>
    </source>
</evidence>
<dbReference type="SMART" id="SM00160">
    <property type="entry name" value="RanBD"/>
    <property type="match status" value="1"/>
</dbReference>
<evidence type="ECO:0000256" key="7">
    <source>
        <dbReference type="ARBA" id="ARBA00023203"/>
    </source>
</evidence>
<feature type="domain" description="WH1" evidence="11">
    <location>
        <begin position="1"/>
        <end position="111"/>
    </location>
</feature>
<name>A0A1B6CJL5_9HEMI</name>
<feature type="compositionally biased region" description="Pro residues" evidence="10">
    <location>
        <begin position="238"/>
        <end position="266"/>
    </location>
</feature>
<evidence type="ECO:0000256" key="3">
    <source>
        <dbReference type="ARBA" id="ARBA00009785"/>
    </source>
</evidence>
<sequence>MSEQSIASARASVMLYDDLQKKWIPSGSSSGLSKVHIFQHQGNNSFRVVGRKLQDHEVVINCAILKGLKYNQATHTFHQWRDNKHVYGLNFSNKEDADLFARAMLHALDILSNTVTRPSVPPPAPVLPTAGPQQPVYQQTNGQYEEDMGYSPVVSVQRGIYHQVSPGGPQRIDLSPSSQSHARTMTREDVAILQERRMSQQSQVLSSPSASSPSSTGPPQMPATPPGNQGHHRTSSAPPAPQPPPMTLAPASCPPPPVPPLPPPCPATWNSTPSPAAPGPPPPPPPPGPNMSRSSSSDGPDMGSLAAQLQNARLRRSNKQSAENSGSSTSSSGSNYGTLGRGQSGMASMMDEMAKTLARRRAQAEKKDPADFPVQEGDSSTIERKGSIWNTGNKLGNGCESSPKPTRKQLNSSSEECIPKVNGEQNIGLTLSEQEAFKQDIIREMKKELNKIKQDILDAIKVELNKR</sequence>
<comment type="similarity">
    <text evidence="3">Belongs to the Ena/VASP family.</text>
</comment>
<comment type="subcellular location">
    <subcellularLocation>
        <location evidence="2">Cell projection</location>
        <location evidence="2">Lamellipodium</location>
    </subcellularLocation>
    <subcellularLocation>
        <location evidence="1">Cytoplasm</location>
        <location evidence="1">Cytoskeleton</location>
    </subcellularLocation>
</comment>
<keyword evidence="7" id="KW-0009">Actin-binding</keyword>
<evidence type="ECO:0000256" key="6">
    <source>
        <dbReference type="ARBA" id="ARBA00023036"/>
    </source>
</evidence>
<dbReference type="GO" id="GO:0030027">
    <property type="term" value="C:lamellipodium"/>
    <property type="evidence" value="ECO:0007669"/>
    <property type="project" value="UniProtKB-SubCell"/>
</dbReference>
<organism evidence="12">
    <name type="scientific">Clastoptera arizonana</name>
    <name type="common">Arizona spittle bug</name>
    <dbReference type="NCBI Taxonomy" id="38151"/>
    <lineage>
        <taxon>Eukaryota</taxon>
        <taxon>Metazoa</taxon>
        <taxon>Ecdysozoa</taxon>
        <taxon>Arthropoda</taxon>
        <taxon>Hexapoda</taxon>
        <taxon>Insecta</taxon>
        <taxon>Pterygota</taxon>
        <taxon>Neoptera</taxon>
        <taxon>Paraneoptera</taxon>
        <taxon>Hemiptera</taxon>
        <taxon>Auchenorrhyncha</taxon>
        <taxon>Cercopoidea</taxon>
        <taxon>Clastopteridae</taxon>
        <taxon>Clastoptera</taxon>
    </lineage>
</organism>
<dbReference type="PRINTS" id="PR01217">
    <property type="entry name" value="PRICHEXTENSN"/>
</dbReference>